<dbReference type="CDD" id="cd01949">
    <property type="entry name" value="GGDEF"/>
    <property type="match status" value="1"/>
</dbReference>
<gene>
    <name evidence="5" type="primary">pleD_1</name>
    <name evidence="5" type="ORF">Pla111_01430</name>
</gene>
<organism evidence="5 6">
    <name type="scientific">Botrimarina hoheduenensis</name>
    <dbReference type="NCBI Taxonomy" id="2528000"/>
    <lineage>
        <taxon>Bacteria</taxon>
        <taxon>Pseudomonadati</taxon>
        <taxon>Planctomycetota</taxon>
        <taxon>Planctomycetia</taxon>
        <taxon>Pirellulales</taxon>
        <taxon>Lacipirellulaceae</taxon>
        <taxon>Botrimarina</taxon>
    </lineage>
</organism>
<dbReference type="InterPro" id="IPR043128">
    <property type="entry name" value="Rev_trsase/Diguanyl_cyclase"/>
</dbReference>
<dbReference type="InterPro" id="IPR050469">
    <property type="entry name" value="Diguanylate_Cyclase"/>
</dbReference>
<evidence type="ECO:0000313" key="5">
    <source>
        <dbReference type="EMBL" id="TWT48380.1"/>
    </source>
</evidence>
<keyword evidence="6" id="KW-1185">Reference proteome</keyword>
<dbReference type="EMBL" id="SJPH01000001">
    <property type="protein sequence ID" value="TWT48380.1"/>
    <property type="molecule type" value="Genomic_DNA"/>
</dbReference>
<dbReference type="EC" id="2.7.7.65" evidence="1"/>
<dbReference type="OrthoDB" id="244535at2"/>
<evidence type="ECO:0000256" key="1">
    <source>
        <dbReference type="ARBA" id="ARBA00012528"/>
    </source>
</evidence>
<sequence>MTDMVWQLGGGLPETVALAAVAAFGYLFGRSQRRKPVNKDNREELARAAQIARQLESVASCLRRDLATHHSEVERFKQRVAQAETLEGELAWQALRDEAERVLTPTLRLVGQVANAYDQIRQQSQALSNFSGGRTDPLTGLSNRRALGELLEMELSGHAATRGEFSVVLVAVDASSDNPGAGRAEQQERLRNAADLVRPQLRDRDFIARYGIDEFVIVMPGTRLFGAGVFCRRLRQTLQQQGGLVISCGMAQSARGDTSGSLLARADSALYSARAAGPGSQYLHTGAAIRPDKGEGVASVAPALNAPLTRANEGSPPLSEGLRLAAVSEES</sequence>
<dbReference type="PROSITE" id="PS50887">
    <property type="entry name" value="GGDEF"/>
    <property type="match status" value="1"/>
</dbReference>
<proteinExistence type="predicted"/>
<feature type="transmembrane region" description="Helical" evidence="3">
    <location>
        <begin position="6"/>
        <end position="29"/>
    </location>
</feature>
<reference evidence="5 6" key="1">
    <citation type="submission" date="2019-02" db="EMBL/GenBank/DDBJ databases">
        <title>Deep-cultivation of Planctomycetes and their phenomic and genomic characterization uncovers novel biology.</title>
        <authorList>
            <person name="Wiegand S."/>
            <person name="Jogler M."/>
            <person name="Boedeker C."/>
            <person name="Pinto D."/>
            <person name="Vollmers J."/>
            <person name="Rivas-Marin E."/>
            <person name="Kohn T."/>
            <person name="Peeters S.H."/>
            <person name="Heuer A."/>
            <person name="Rast P."/>
            <person name="Oberbeckmann S."/>
            <person name="Bunk B."/>
            <person name="Jeske O."/>
            <person name="Meyerdierks A."/>
            <person name="Storesund J.E."/>
            <person name="Kallscheuer N."/>
            <person name="Luecker S."/>
            <person name="Lage O.M."/>
            <person name="Pohl T."/>
            <person name="Merkel B.J."/>
            <person name="Hornburger P."/>
            <person name="Mueller R.-W."/>
            <person name="Bruemmer F."/>
            <person name="Labrenz M."/>
            <person name="Spormann A.M."/>
            <person name="Op Den Camp H."/>
            <person name="Overmann J."/>
            <person name="Amann R."/>
            <person name="Jetten M.S.M."/>
            <person name="Mascher T."/>
            <person name="Medema M.H."/>
            <person name="Devos D.P."/>
            <person name="Kaster A.-K."/>
            <person name="Ovreas L."/>
            <person name="Rohde M."/>
            <person name="Galperin M.Y."/>
            <person name="Jogler C."/>
        </authorList>
    </citation>
    <scope>NUCLEOTIDE SEQUENCE [LARGE SCALE GENOMIC DNA]</scope>
    <source>
        <strain evidence="5 6">Pla111</strain>
    </source>
</reference>
<keyword evidence="3" id="KW-1133">Transmembrane helix</keyword>
<dbReference type="Proteomes" id="UP000318995">
    <property type="component" value="Unassembled WGS sequence"/>
</dbReference>
<feature type="domain" description="GGDEF" evidence="4">
    <location>
        <begin position="163"/>
        <end position="286"/>
    </location>
</feature>
<dbReference type="RefSeq" id="WP_146570413.1">
    <property type="nucleotide sequence ID" value="NZ_SJPH01000001.1"/>
</dbReference>
<dbReference type="Gene3D" id="3.30.70.270">
    <property type="match status" value="1"/>
</dbReference>
<dbReference type="GO" id="GO:1902201">
    <property type="term" value="P:negative regulation of bacterial-type flagellum-dependent cell motility"/>
    <property type="evidence" value="ECO:0007669"/>
    <property type="project" value="TreeGrafter"/>
</dbReference>
<dbReference type="SMART" id="SM00267">
    <property type="entry name" value="GGDEF"/>
    <property type="match status" value="1"/>
</dbReference>
<accession>A0A5C5WCI3</accession>
<dbReference type="AlphaFoldDB" id="A0A5C5WCI3"/>
<comment type="caution">
    <text evidence="5">The sequence shown here is derived from an EMBL/GenBank/DDBJ whole genome shotgun (WGS) entry which is preliminary data.</text>
</comment>
<protein>
    <recommendedName>
        <fullName evidence="1">diguanylate cyclase</fullName>
        <ecNumber evidence="1">2.7.7.65</ecNumber>
    </recommendedName>
</protein>
<dbReference type="InterPro" id="IPR029787">
    <property type="entry name" value="Nucleotide_cyclase"/>
</dbReference>
<dbReference type="GO" id="GO:0043709">
    <property type="term" value="P:cell adhesion involved in single-species biofilm formation"/>
    <property type="evidence" value="ECO:0007669"/>
    <property type="project" value="TreeGrafter"/>
</dbReference>
<evidence type="ECO:0000259" key="4">
    <source>
        <dbReference type="PROSITE" id="PS50887"/>
    </source>
</evidence>
<dbReference type="SUPFAM" id="SSF55073">
    <property type="entry name" value="Nucleotide cyclase"/>
    <property type="match status" value="1"/>
</dbReference>
<dbReference type="PANTHER" id="PTHR45138">
    <property type="entry name" value="REGULATORY COMPONENTS OF SENSORY TRANSDUCTION SYSTEM"/>
    <property type="match status" value="1"/>
</dbReference>
<dbReference type="GO" id="GO:0052621">
    <property type="term" value="F:diguanylate cyclase activity"/>
    <property type="evidence" value="ECO:0007669"/>
    <property type="project" value="UniProtKB-EC"/>
</dbReference>
<evidence type="ECO:0000313" key="6">
    <source>
        <dbReference type="Proteomes" id="UP000318995"/>
    </source>
</evidence>
<dbReference type="InterPro" id="IPR000160">
    <property type="entry name" value="GGDEF_dom"/>
</dbReference>
<name>A0A5C5WCI3_9BACT</name>
<feature type="region of interest" description="Disordered" evidence="2">
    <location>
        <begin position="308"/>
        <end position="331"/>
    </location>
</feature>
<keyword evidence="3" id="KW-0812">Transmembrane</keyword>
<evidence type="ECO:0000256" key="2">
    <source>
        <dbReference type="SAM" id="MobiDB-lite"/>
    </source>
</evidence>
<dbReference type="GO" id="GO:0005886">
    <property type="term" value="C:plasma membrane"/>
    <property type="evidence" value="ECO:0007669"/>
    <property type="project" value="TreeGrafter"/>
</dbReference>
<dbReference type="PANTHER" id="PTHR45138:SF24">
    <property type="entry name" value="DIGUANYLATE CYCLASE DGCC-RELATED"/>
    <property type="match status" value="1"/>
</dbReference>
<keyword evidence="3" id="KW-0472">Membrane</keyword>
<evidence type="ECO:0000256" key="3">
    <source>
        <dbReference type="SAM" id="Phobius"/>
    </source>
</evidence>
<dbReference type="NCBIfam" id="TIGR00254">
    <property type="entry name" value="GGDEF"/>
    <property type="match status" value="1"/>
</dbReference>
<dbReference type="Pfam" id="PF00990">
    <property type="entry name" value="GGDEF"/>
    <property type="match status" value="1"/>
</dbReference>